<dbReference type="PANTHER" id="PTHR11662:SF399">
    <property type="entry name" value="FI19708P1-RELATED"/>
    <property type="match status" value="1"/>
</dbReference>
<keyword evidence="14" id="KW-0458">Lysosome</keyword>
<keyword evidence="15" id="KW-0968">Cytoplasmic vesicle</keyword>
<feature type="transmembrane region" description="Helical" evidence="27">
    <location>
        <begin position="237"/>
        <end position="260"/>
    </location>
</feature>
<organism evidence="29 30">
    <name type="scientific">Dimorphilus gyrociliatus</name>
    <dbReference type="NCBI Taxonomy" id="2664684"/>
    <lineage>
        <taxon>Eukaryota</taxon>
        <taxon>Metazoa</taxon>
        <taxon>Spiralia</taxon>
        <taxon>Lophotrochozoa</taxon>
        <taxon>Annelida</taxon>
        <taxon>Polychaeta</taxon>
        <taxon>Polychaeta incertae sedis</taxon>
        <taxon>Dinophilidae</taxon>
        <taxon>Dimorphilus</taxon>
    </lineage>
</organism>
<dbReference type="SUPFAM" id="SSF103473">
    <property type="entry name" value="MFS general substrate transporter"/>
    <property type="match status" value="1"/>
</dbReference>
<keyword evidence="13" id="KW-0325">Glycoprotein</keyword>
<evidence type="ECO:0000256" key="12">
    <source>
        <dbReference type="ARBA" id="ARBA00023136"/>
    </source>
</evidence>
<evidence type="ECO:0000256" key="13">
    <source>
        <dbReference type="ARBA" id="ARBA00023180"/>
    </source>
</evidence>
<evidence type="ECO:0000256" key="2">
    <source>
        <dbReference type="ARBA" id="ARBA00004554"/>
    </source>
</evidence>
<dbReference type="InterPro" id="IPR038350">
    <property type="entry name" value="Orai_sf"/>
</dbReference>
<dbReference type="InterPro" id="IPR036259">
    <property type="entry name" value="MFS_trans_sf"/>
</dbReference>
<feature type="transmembrane region" description="Helical" evidence="27">
    <location>
        <begin position="61"/>
        <end position="83"/>
    </location>
</feature>
<dbReference type="InterPro" id="IPR011701">
    <property type="entry name" value="MFS"/>
</dbReference>
<feature type="transmembrane region" description="Helical" evidence="27">
    <location>
        <begin position="342"/>
        <end position="365"/>
    </location>
</feature>
<dbReference type="GO" id="GO:0005765">
    <property type="term" value="C:lysosomal membrane"/>
    <property type="evidence" value="ECO:0007669"/>
    <property type="project" value="UniProtKB-SubCell"/>
</dbReference>
<feature type="transmembrane region" description="Helical" evidence="27">
    <location>
        <begin position="565"/>
        <end position="584"/>
    </location>
</feature>
<evidence type="ECO:0000256" key="17">
    <source>
        <dbReference type="ARBA" id="ARBA00050554"/>
    </source>
</evidence>
<evidence type="ECO:0000256" key="4">
    <source>
        <dbReference type="ARBA" id="ARBA00004656"/>
    </source>
</evidence>
<dbReference type="FunFam" id="1.20.1250.20:FF:000067">
    <property type="entry name" value="sialin isoform X2"/>
    <property type="match status" value="1"/>
</dbReference>
<evidence type="ECO:0000256" key="16">
    <source>
        <dbReference type="ARBA" id="ARBA00050101"/>
    </source>
</evidence>
<evidence type="ECO:0000256" key="6">
    <source>
        <dbReference type="ARBA" id="ARBA00022448"/>
    </source>
</evidence>
<feature type="transmembrane region" description="Helical" evidence="27">
    <location>
        <begin position="427"/>
        <end position="447"/>
    </location>
</feature>
<feature type="transmembrane region" description="Helical" evidence="27">
    <location>
        <begin position="590"/>
        <end position="609"/>
    </location>
</feature>
<evidence type="ECO:0000313" key="30">
    <source>
        <dbReference type="Proteomes" id="UP000549394"/>
    </source>
</evidence>
<evidence type="ECO:0000256" key="3">
    <source>
        <dbReference type="ARBA" id="ARBA00004638"/>
    </source>
</evidence>
<feature type="transmembrane region" description="Helical" evidence="27">
    <location>
        <begin position="154"/>
        <end position="177"/>
    </location>
</feature>
<comment type="catalytic activity">
    <reaction evidence="17">
        <text>L-aspartate(out) = L-aspartate(in)</text>
        <dbReference type="Rhea" id="RHEA:66332"/>
        <dbReference type="ChEBI" id="CHEBI:29991"/>
    </reaction>
    <physiologicalReaction direction="left-to-right" evidence="17">
        <dbReference type="Rhea" id="RHEA:66333"/>
    </physiologicalReaction>
</comment>
<dbReference type="InterPro" id="IPR020846">
    <property type="entry name" value="MFS_dom"/>
</dbReference>
<comment type="similarity">
    <text evidence="5">Belongs to the Orai family.</text>
</comment>
<evidence type="ECO:0000256" key="19">
    <source>
        <dbReference type="ARBA" id="ARBA00051403"/>
    </source>
</evidence>
<feature type="transmembrane region" description="Helical" evidence="27">
    <location>
        <begin position="117"/>
        <end position="142"/>
    </location>
</feature>
<sequence length="728" mass="80413">MSNNIWLAPKDSKAETWMAWKTMHLARAKLKASSRTSALLSGFAMVVMVEASVDYAKVGQGLLIVFSICTVLVVGVHLLALMISTCMLPNIEAVASLNSMEAVNESPHMRLRVYVDIAWLLSTFIGILLFLVEMAILGWIRFLPEAGSGQNKSASIAAIVVIVPVIIIFLLFAAHFYKQLIAHKMQNTAAELEELNLEEKWTEIAKKFITGDGQLMSVRAMRKDKIFSTLPPEGSSLPWWCSIRLLLAFVGFLGFVNLYALRVNMSVAIVCMVNNTALSDSNSTQECEINSTSTSNSDGEFVWDRTTQGYILGSFFYGYAITQIPGGWLAQRFGGKRIFGGFMLMTAIATLLTPVGAEASVYFLITLRFIKGLGQGVVFPCMHSIWAKWAPPLERTKLVGLTYAGAQIGNVITFPISGFLCQYSWTAIFYAFGAYGVVWFLLWTFFVSDSPETHRQISQIEKDYIIESTGTKKTDSNYKVPWLKIFKSKAVWAIIVAHTCSNWGTYLVLTGLPTYFKDVLHFDMKSNGLFSALPYIGFWAFISFGGIFADFLRKKRIRTVKVRKLMTSMGTILPGTFLLITAYIPGTYPLAAVAGLTIAVGFSGFQYAGVMTNHIDIAPRFAGLLFGISNTAATIPGFVSPLVTAALTSACTKLSCEEKVACLANRWLVSFFIAAAIYLIGAIFYCIFAQGEIQDWAESSIGEVENSLMKEKCPELGKEEKEEEKTKC</sequence>
<dbReference type="Pfam" id="PF07856">
    <property type="entry name" value="Orai-1"/>
    <property type="match status" value="1"/>
</dbReference>
<dbReference type="Gene3D" id="1.20.140.140">
    <property type="entry name" value="Calcium release-activated calcium channel protein Orai"/>
    <property type="match status" value="1"/>
</dbReference>
<evidence type="ECO:0000256" key="7">
    <source>
        <dbReference type="ARBA" id="ARBA00022475"/>
    </source>
</evidence>
<dbReference type="GO" id="GO:0030672">
    <property type="term" value="C:synaptic vesicle membrane"/>
    <property type="evidence" value="ECO:0007669"/>
    <property type="project" value="UniProtKB-SubCell"/>
</dbReference>
<evidence type="ECO:0000256" key="27">
    <source>
        <dbReference type="SAM" id="Phobius"/>
    </source>
</evidence>
<dbReference type="InterPro" id="IPR050382">
    <property type="entry name" value="MFS_Na/Anion_cotransporter"/>
</dbReference>
<evidence type="ECO:0000256" key="8">
    <source>
        <dbReference type="ARBA" id="ARBA00022692"/>
    </source>
</evidence>
<gene>
    <name evidence="29" type="ORF">DGYR_LOCUS9053</name>
</gene>
<feature type="domain" description="Major facilitator superfamily (MFS) profile" evidence="28">
    <location>
        <begin position="243"/>
        <end position="693"/>
    </location>
</feature>
<reference evidence="29 30" key="1">
    <citation type="submission" date="2020-08" db="EMBL/GenBank/DDBJ databases">
        <authorList>
            <person name="Hejnol A."/>
        </authorList>
    </citation>
    <scope>NUCLEOTIDE SEQUENCE [LARGE SCALE GENOMIC DNA]</scope>
</reference>
<dbReference type="InterPro" id="IPR012446">
    <property type="entry name" value="CRAC_channel"/>
</dbReference>
<evidence type="ECO:0000256" key="15">
    <source>
        <dbReference type="ARBA" id="ARBA00023329"/>
    </source>
</evidence>
<keyword evidence="12 27" id="KW-0472">Membrane</keyword>
<keyword evidence="8 27" id="KW-0812">Transmembrane</keyword>
<evidence type="ECO:0000256" key="26">
    <source>
        <dbReference type="ARBA" id="ARBA00081925"/>
    </source>
</evidence>
<dbReference type="GO" id="GO:0006820">
    <property type="term" value="P:monoatomic anion transport"/>
    <property type="evidence" value="ECO:0007669"/>
    <property type="project" value="TreeGrafter"/>
</dbReference>
<protein>
    <recommendedName>
        <fullName evidence="23">Sialin</fullName>
    </recommendedName>
    <alternativeName>
        <fullName evidence="26">H(+)/nitrate cotransporter</fullName>
    </alternativeName>
    <alternativeName>
        <fullName evidence="24">H(+)/sialic acid cotransporter</fullName>
    </alternativeName>
    <alternativeName>
        <fullName evidence="25">Vesicular excitatory amino acid transporter</fullName>
    </alternativeName>
</protein>
<dbReference type="PROSITE" id="PS50850">
    <property type="entry name" value="MFS"/>
    <property type="match status" value="1"/>
</dbReference>
<feature type="transmembrane region" description="Helical" evidence="27">
    <location>
        <begin position="667"/>
        <end position="688"/>
    </location>
</feature>
<dbReference type="GO" id="GO:0046942">
    <property type="term" value="P:carboxylic acid transport"/>
    <property type="evidence" value="ECO:0007669"/>
    <property type="project" value="UniProtKB-ARBA"/>
</dbReference>
<keyword evidence="6" id="KW-0813">Transport</keyword>
<proteinExistence type="inferred from homology"/>
<evidence type="ECO:0000256" key="23">
    <source>
        <dbReference type="ARBA" id="ARBA00069713"/>
    </source>
</evidence>
<keyword evidence="10 27" id="KW-1133">Transmembrane helix</keyword>
<dbReference type="PANTHER" id="PTHR11662">
    <property type="entry name" value="SOLUTE CARRIER FAMILY 17"/>
    <property type="match status" value="1"/>
</dbReference>
<dbReference type="EMBL" id="CAJFCJ010000013">
    <property type="protein sequence ID" value="CAD5121055.1"/>
    <property type="molecule type" value="Genomic_DNA"/>
</dbReference>
<evidence type="ECO:0000259" key="28">
    <source>
        <dbReference type="PROSITE" id="PS50850"/>
    </source>
</evidence>
<comment type="subcellular location">
    <subcellularLocation>
        <location evidence="2">Basolateral cell membrane</location>
        <topology evidence="2">Multi-pass membrane protein</topology>
    </subcellularLocation>
    <subcellularLocation>
        <location evidence="3">Cytoplasmic vesicle</location>
        <location evidence="3">Secretory vesicle membrane</location>
        <topology evidence="3">Multi-pass membrane protein</topology>
    </subcellularLocation>
    <subcellularLocation>
        <location evidence="1">Cytoplasmic vesicle</location>
        <location evidence="1">Secretory vesicle</location>
        <location evidence="1">Synaptic vesicle membrane</location>
    </subcellularLocation>
    <subcellularLocation>
        <location evidence="4">Lysosome membrane</location>
    </subcellularLocation>
</comment>
<comment type="caution">
    <text evidence="29">The sequence shown here is derived from an EMBL/GenBank/DDBJ whole genome shotgun (WGS) entry which is preliminary data.</text>
</comment>
<dbReference type="Pfam" id="PF07690">
    <property type="entry name" value="MFS_1"/>
    <property type="match status" value="1"/>
</dbReference>
<evidence type="ECO:0000256" key="11">
    <source>
        <dbReference type="ARBA" id="ARBA00023018"/>
    </source>
</evidence>
<accession>A0A7I8W058</accession>
<evidence type="ECO:0000256" key="1">
    <source>
        <dbReference type="ARBA" id="ARBA00004432"/>
    </source>
</evidence>
<evidence type="ECO:0000256" key="5">
    <source>
        <dbReference type="ARBA" id="ARBA00008062"/>
    </source>
</evidence>
<evidence type="ECO:0000256" key="14">
    <source>
        <dbReference type="ARBA" id="ARBA00023228"/>
    </source>
</evidence>
<dbReference type="AlphaFoldDB" id="A0A7I8W058"/>
<dbReference type="FunFam" id="1.20.1250.20:FF:000003">
    <property type="entry name" value="Solute carrier family 17 member 3"/>
    <property type="match status" value="1"/>
</dbReference>
<dbReference type="CDD" id="cd17318">
    <property type="entry name" value="MFS_SLC17"/>
    <property type="match status" value="1"/>
</dbReference>
<feature type="transmembrane region" description="Helical" evidence="27">
    <location>
        <begin position="621"/>
        <end position="647"/>
    </location>
</feature>
<feature type="transmembrane region" description="Helical" evidence="27">
    <location>
        <begin position="490"/>
        <end position="512"/>
    </location>
</feature>
<evidence type="ECO:0000256" key="21">
    <source>
        <dbReference type="ARBA" id="ARBA00051612"/>
    </source>
</evidence>
<keyword evidence="30" id="KW-1185">Reference proteome</keyword>
<keyword evidence="11" id="KW-0770">Synapse</keyword>
<dbReference type="GO" id="GO:0015293">
    <property type="term" value="F:symporter activity"/>
    <property type="evidence" value="ECO:0007669"/>
    <property type="project" value="UniProtKB-KW"/>
</dbReference>
<evidence type="ECO:0000256" key="10">
    <source>
        <dbReference type="ARBA" id="ARBA00022989"/>
    </source>
</evidence>
<dbReference type="GO" id="GO:0016323">
    <property type="term" value="C:basolateral plasma membrane"/>
    <property type="evidence" value="ECO:0007669"/>
    <property type="project" value="UniProtKB-SubCell"/>
</dbReference>
<keyword evidence="9" id="KW-0769">Symport</keyword>
<evidence type="ECO:0000313" key="29">
    <source>
        <dbReference type="EMBL" id="CAD5121055.1"/>
    </source>
</evidence>
<evidence type="ECO:0000256" key="24">
    <source>
        <dbReference type="ARBA" id="ARBA00080244"/>
    </source>
</evidence>
<feature type="transmembrane region" description="Helical" evidence="27">
    <location>
        <begin position="532"/>
        <end position="553"/>
    </location>
</feature>
<keyword evidence="7" id="KW-1003">Cell membrane</keyword>
<comment type="catalytic activity">
    <reaction evidence="18">
        <text>N-acetylneuraminate(in) + H(+)(in) = N-acetylneuraminate(out) + H(+)(out)</text>
        <dbReference type="Rhea" id="RHEA:28987"/>
        <dbReference type="ChEBI" id="CHEBI:15378"/>
        <dbReference type="ChEBI" id="CHEBI:35418"/>
    </reaction>
    <physiologicalReaction direction="right-to-left" evidence="18">
        <dbReference type="Rhea" id="RHEA:28989"/>
    </physiologicalReaction>
</comment>
<name>A0A7I8W058_9ANNE</name>
<comment type="catalytic activity">
    <reaction evidence="20">
        <text>L-glutamate(out) = L-glutamate(in)</text>
        <dbReference type="Rhea" id="RHEA:66336"/>
        <dbReference type="ChEBI" id="CHEBI:29985"/>
    </reaction>
    <physiologicalReaction direction="left-to-right" evidence="20">
        <dbReference type="Rhea" id="RHEA:66337"/>
    </physiologicalReaction>
</comment>
<evidence type="ECO:0000256" key="25">
    <source>
        <dbReference type="ARBA" id="ARBA00081195"/>
    </source>
</evidence>
<dbReference type="OrthoDB" id="2985014at2759"/>
<evidence type="ECO:0000256" key="20">
    <source>
        <dbReference type="ARBA" id="ARBA00051447"/>
    </source>
</evidence>
<comment type="catalytic activity">
    <reaction evidence="19">
        <text>N-acetyl-L-aspartyl-L-glutamate(out) = N-acetyl-L-aspartyl-L-glutamate(in)</text>
        <dbReference type="Rhea" id="RHEA:72599"/>
        <dbReference type="ChEBI" id="CHEBI:76931"/>
    </reaction>
    <physiologicalReaction direction="left-to-right" evidence="19">
        <dbReference type="Rhea" id="RHEA:72600"/>
    </physiologicalReaction>
</comment>
<evidence type="ECO:0000256" key="22">
    <source>
        <dbReference type="ARBA" id="ARBA00056891"/>
    </source>
</evidence>
<comment type="catalytic activity">
    <reaction evidence="21">
        <text>D-glucuronate(out) + H(+)(out) = D-glucuronate(in) + H(+)(in)</text>
        <dbReference type="Rhea" id="RHEA:72591"/>
        <dbReference type="ChEBI" id="CHEBI:15378"/>
        <dbReference type="ChEBI" id="CHEBI:58720"/>
    </reaction>
    <physiologicalReaction direction="left-to-right" evidence="21">
        <dbReference type="Rhea" id="RHEA:72592"/>
    </physiologicalReaction>
</comment>
<dbReference type="Gene3D" id="1.20.1250.20">
    <property type="entry name" value="MFS general substrate transporter like domains"/>
    <property type="match status" value="2"/>
</dbReference>
<comment type="catalytic activity">
    <reaction evidence="16">
        <text>2 nitrate(out) + H(+)(out) = 2 nitrate(in) + H(+)(in)</text>
        <dbReference type="Rhea" id="RHEA:71539"/>
        <dbReference type="ChEBI" id="CHEBI:15378"/>
        <dbReference type="ChEBI" id="CHEBI:17632"/>
    </reaction>
    <physiologicalReaction direction="left-to-right" evidence="16">
        <dbReference type="Rhea" id="RHEA:71540"/>
    </physiologicalReaction>
</comment>
<comment type="function">
    <text evidence="22">Receptor for CM101, a polysaccharide produced by group B Streptococcus with antipathoangiogenic properties.</text>
</comment>
<evidence type="ECO:0000256" key="9">
    <source>
        <dbReference type="ARBA" id="ARBA00022847"/>
    </source>
</evidence>
<feature type="transmembrane region" description="Helical" evidence="27">
    <location>
        <begin position="310"/>
        <end position="330"/>
    </location>
</feature>
<evidence type="ECO:0000256" key="18">
    <source>
        <dbReference type="ARBA" id="ARBA00050625"/>
    </source>
</evidence>
<dbReference type="Proteomes" id="UP000549394">
    <property type="component" value="Unassembled WGS sequence"/>
</dbReference>